<feature type="transmembrane region" description="Helical" evidence="1">
    <location>
        <begin position="88"/>
        <end position="107"/>
    </location>
</feature>
<dbReference type="EMBL" id="CP036150">
    <property type="protein sequence ID" value="QEN09095.1"/>
    <property type="molecule type" value="Genomic_DNA"/>
</dbReference>
<organism evidence="2 3">
    <name type="scientific">Oceanispirochaeta crateris</name>
    <dbReference type="NCBI Taxonomy" id="2518645"/>
    <lineage>
        <taxon>Bacteria</taxon>
        <taxon>Pseudomonadati</taxon>
        <taxon>Spirochaetota</taxon>
        <taxon>Spirochaetia</taxon>
        <taxon>Spirochaetales</taxon>
        <taxon>Spirochaetaceae</taxon>
        <taxon>Oceanispirochaeta</taxon>
    </lineage>
</organism>
<sequence>MLQSYRTIGSKRLFLETIQKEFVRKSIHLMIALVPTLAAWNYKLTVSLLIVGILVYTYAEYLRGRGQRVPIISDLTALASRDRDKGHFVLGPVTLGIGALSALLLYPHPAASIAIYALAFGDGLSSLSGKLFGGVQIPLTGGKTLAGSLTCFISVLTAGLFISQQPLSILLVALMATFLEALPSKDLDNIIIPMGTGLTASLIAF</sequence>
<gene>
    <name evidence="2" type="ORF">EXM22_14315</name>
</gene>
<name>A0A5C1QLW0_9SPIO</name>
<dbReference type="InterPro" id="IPR037997">
    <property type="entry name" value="Dgk1-like"/>
</dbReference>
<keyword evidence="2" id="KW-0808">Transferase</keyword>
<feature type="transmembrane region" description="Helical" evidence="1">
    <location>
        <begin position="113"/>
        <end position="132"/>
    </location>
</feature>
<dbReference type="PANTHER" id="PTHR31303">
    <property type="entry name" value="CTP-DEPENDENT DIACYLGLYCEROL KINASE 1"/>
    <property type="match status" value="1"/>
</dbReference>
<keyword evidence="1" id="KW-0812">Transmembrane</keyword>
<dbReference type="GO" id="GO:0004143">
    <property type="term" value="F:ATP-dependent diacylglycerol kinase activity"/>
    <property type="evidence" value="ECO:0007669"/>
    <property type="project" value="InterPro"/>
</dbReference>
<dbReference type="PANTHER" id="PTHR31303:SF1">
    <property type="entry name" value="CTP-DEPENDENT DIACYLGLYCEROL KINASE 1"/>
    <property type="match status" value="1"/>
</dbReference>
<evidence type="ECO:0000313" key="2">
    <source>
        <dbReference type="EMBL" id="QEN09095.1"/>
    </source>
</evidence>
<evidence type="ECO:0000313" key="3">
    <source>
        <dbReference type="Proteomes" id="UP000324209"/>
    </source>
</evidence>
<dbReference type="KEGG" id="ock:EXM22_14315"/>
<protein>
    <submittedName>
        <fullName evidence="2">Phosphatidate cytidylyltransferase</fullName>
    </submittedName>
</protein>
<evidence type="ECO:0000256" key="1">
    <source>
        <dbReference type="SAM" id="Phobius"/>
    </source>
</evidence>
<keyword evidence="2" id="KW-0548">Nucleotidyltransferase</keyword>
<keyword evidence="1" id="KW-0472">Membrane</keyword>
<proteinExistence type="predicted"/>
<dbReference type="OrthoDB" id="9813239at2"/>
<accession>A0A5C1QLW0</accession>
<reference evidence="2 3" key="1">
    <citation type="submission" date="2019-02" db="EMBL/GenBank/DDBJ databases">
        <title>Complete Genome Sequence and Methylome Analysis of free living Spirochaetas.</title>
        <authorList>
            <person name="Fomenkov A."/>
            <person name="Dubinina G."/>
            <person name="Leshcheva N."/>
            <person name="Mikheeva N."/>
            <person name="Grabovich M."/>
            <person name="Vincze T."/>
            <person name="Roberts R.J."/>
        </authorList>
    </citation>
    <scope>NUCLEOTIDE SEQUENCE [LARGE SCALE GENOMIC DNA]</scope>
    <source>
        <strain evidence="2 3">K2</strain>
    </source>
</reference>
<feature type="transmembrane region" description="Helical" evidence="1">
    <location>
        <begin position="40"/>
        <end position="59"/>
    </location>
</feature>
<dbReference type="AlphaFoldDB" id="A0A5C1QLW0"/>
<keyword evidence="1" id="KW-1133">Transmembrane helix</keyword>
<dbReference type="GO" id="GO:0016779">
    <property type="term" value="F:nucleotidyltransferase activity"/>
    <property type="evidence" value="ECO:0007669"/>
    <property type="project" value="UniProtKB-KW"/>
</dbReference>
<keyword evidence="3" id="KW-1185">Reference proteome</keyword>
<dbReference type="Proteomes" id="UP000324209">
    <property type="component" value="Chromosome"/>
</dbReference>
<feature type="transmembrane region" description="Helical" evidence="1">
    <location>
        <begin position="144"/>
        <end position="162"/>
    </location>
</feature>